<evidence type="ECO:0000313" key="2">
    <source>
        <dbReference type="Proteomes" id="UP000230423"/>
    </source>
</evidence>
<protein>
    <submittedName>
        <fullName evidence="1">Uncharacterized protein</fullName>
    </submittedName>
</protein>
<accession>A0A2G9UPH6</accession>
<evidence type="ECO:0000313" key="1">
    <source>
        <dbReference type="EMBL" id="PIO72063.1"/>
    </source>
</evidence>
<name>A0A2G9UPH6_TELCI</name>
<dbReference type="EMBL" id="KZ345779">
    <property type="protein sequence ID" value="PIO72063.1"/>
    <property type="molecule type" value="Genomic_DNA"/>
</dbReference>
<dbReference type="Proteomes" id="UP000230423">
    <property type="component" value="Unassembled WGS sequence"/>
</dbReference>
<organism evidence="1 2">
    <name type="scientific">Teladorsagia circumcincta</name>
    <name type="common">Brown stomach worm</name>
    <name type="synonym">Ostertagia circumcincta</name>
    <dbReference type="NCBI Taxonomy" id="45464"/>
    <lineage>
        <taxon>Eukaryota</taxon>
        <taxon>Metazoa</taxon>
        <taxon>Ecdysozoa</taxon>
        <taxon>Nematoda</taxon>
        <taxon>Chromadorea</taxon>
        <taxon>Rhabditida</taxon>
        <taxon>Rhabditina</taxon>
        <taxon>Rhabditomorpha</taxon>
        <taxon>Strongyloidea</taxon>
        <taxon>Trichostrongylidae</taxon>
        <taxon>Teladorsagia</taxon>
    </lineage>
</organism>
<reference evidence="1 2" key="1">
    <citation type="submission" date="2015-09" db="EMBL/GenBank/DDBJ databases">
        <title>Draft genome of the parasitic nematode Teladorsagia circumcincta isolate WARC Sus (inbred).</title>
        <authorList>
            <person name="Mitreva M."/>
        </authorList>
    </citation>
    <scope>NUCLEOTIDE SEQUENCE [LARGE SCALE GENOMIC DNA]</scope>
    <source>
        <strain evidence="1 2">S</strain>
    </source>
</reference>
<sequence length="216" mass="23670">MCGPSDTSTPRANPPQRQVQNEFVLDKKWMYELASDASHCGFDSVRLSVFRWSDTKDMDVYERKLLNVKGKDLEGAICASTICRDGLACECLLPRGVGKLRAGVQPETTVSVPMQPGGYVETTPVQNEAASGPKSDHQAEGRLQLVTDENAVFGNITKFLSVEMYSGGHVYALATFKSEAGEMNRLMRKHPMMEAWFVHSGLTSEASDSASLSADR</sequence>
<dbReference type="OrthoDB" id="47802at2759"/>
<keyword evidence="2" id="KW-1185">Reference proteome</keyword>
<proteinExistence type="predicted"/>
<dbReference type="AlphaFoldDB" id="A0A2G9UPH6"/>
<gene>
    <name evidence="1" type="ORF">TELCIR_06022</name>
</gene>